<reference evidence="2 3" key="1">
    <citation type="submission" date="2024-12" db="EMBL/GenBank/DDBJ databases">
        <title>The unique morphological basis and parallel evolutionary history of personate flowers in Penstemon.</title>
        <authorList>
            <person name="Depatie T.H."/>
            <person name="Wessinger C.A."/>
        </authorList>
    </citation>
    <scope>NUCLEOTIDE SEQUENCE [LARGE SCALE GENOMIC DNA]</scope>
    <source>
        <strain evidence="2">WTNN_2</strain>
        <tissue evidence="2">Leaf</tissue>
    </source>
</reference>
<evidence type="ECO:0000259" key="1">
    <source>
        <dbReference type="Pfam" id="PF23310"/>
    </source>
</evidence>
<keyword evidence="3" id="KW-1185">Reference proteome</keyword>
<dbReference type="Pfam" id="PF23310">
    <property type="entry name" value="TPR_27"/>
    <property type="match status" value="1"/>
</dbReference>
<name>A0ABD3RKX9_9LAMI</name>
<sequence>MFKQAVKNYFIDKKIEAAYKCLQRAVNLGHLGAMYVTCIVLLLSGDDKSKKEGIKFLGRMKKSKNLRSKVLICREKLIKNLSSVWVENQDLRIPVCCTLQNNHKRRSSWSDIEESVQCEACSADNEIREIRDYISMH</sequence>
<comment type="caution">
    <text evidence="2">The sequence shown here is derived from an EMBL/GenBank/DDBJ whole genome shotgun (WGS) entry which is preliminary data.</text>
</comment>
<feature type="domain" description="At2g35280-like TPR" evidence="1">
    <location>
        <begin position="1"/>
        <end position="78"/>
    </location>
</feature>
<accession>A0ABD3RKX9</accession>
<dbReference type="InterPro" id="IPR057136">
    <property type="entry name" value="At2g35280_TPR_dom"/>
</dbReference>
<dbReference type="Proteomes" id="UP001634393">
    <property type="component" value="Unassembled WGS sequence"/>
</dbReference>
<dbReference type="AlphaFoldDB" id="A0ABD3RKX9"/>
<dbReference type="EMBL" id="JBJXBP010000008">
    <property type="protein sequence ID" value="KAL3813589.1"/>
    <property type="molecule type" value="Genomic_DNA"/>
</dbReference>
<protein>
    <recommendedName>
        <fullName evidence="1">At2g35280-like TPR domain-containing protein</fullName>
    </recommendedName>
</protein>
<gene>
    <name evidence="2" type="ORF">ACJIZ3_014857</name>
</gene>
<evidence type="ECO:0000313" key="3">
    <source>
        <dbReference type="Proteomes" id="UP001634393"/>
    </source>
</evidence>
<proteinExistence type="predicted"/>
<evidence type="ECO:0000313" key="2">
    <source>
        <dbReference type="EMBL" id="KAL3813589.1"/>
    </source>
</evidence>
<organism evidence="2 3">
    <name type="scientific">Penstemon smallii</name>
    <dbReference type="NCBI Taxonomy" id="265156"/>
    <lineage>
        <taxon>Eukaryota</taxon>
        <taxon>Viridiplantae</taxon>
        <taxon>Streptophyta</taxon>
        <taxon>Embryophyta</taxon>
        <taxon>Tracheophyta</taxon>
        <taxon>Spermatophyta</taxon>
        <taxon>Magnoliopsida</taxon>
        <taxon>eudicotyledons</taxon>
        <taxon>Gunneridae</taxon>
        <taxon>Pentapetalae</taxon>
        <taxon>asterids</taxon>
        <taxon>lamiids</taxon>
        <taxon>Lamiales</taxon>
        <taxon>Plantaginaceae</taxon>
        <taxon>Cheloneae</taxon>
        <taxon>Penstemon</taxon>
    </lineage>
</organism>